<feature type="compositionally biased region" description="Basic and acidic residues" evidence="1">
    <location>
        <begin position="228"/>
        <end position="241"/>
    </location>
</feature>
<feature type="compositionally biased region" description="Basic and acidic residues" evidence="1">
    <location>
        <begin position="30"/>
        <end position="43"/>
    </location>
</feature>
<feature type="compositionally biased region" description="Acidic residues" evidence="1">
    <location>
        <begin position="303"/>
        <end position="316"/>
    </location>
</feature>
<dbReference type="AlphaFoldDB" id="A0A168N8T2"/>
<protein>
    <submittedName>
        <fullName evidence="2">Uncharacterized protein</fullName>
    </submittedName>
</protein>
<dbReference type="PANTHER" id="PTHR16524:SF2">
    <property type="entry name" value="CELL DEATH REGULATOR AVEN"/>
    <property type="match status" value="1"/>
</dbReference>
<dbReference type="EMBL" id="AMYB01000002">
    <property type="protein sequence ID" value="OAD05953.1"/>
    <property type="molecule type" value="Genomic_DNA"/>
</dbReference>
<dbReference type="Proteomes" id="UP000077051">
    <property type="component" value="Unassembled WGS sequence"/>
</dbReference>
<name>A0A168N8T2_MUCCL</name>
<proteinExistence type="predicted"/>
<dbReference type="PANTHER" id="PTHR16524">
    <property type="entry name" value="CELL DEATH REGULATOR AVEN"/>
    <property type="match status" value="1"/>
</dbReference>
<dbReference type="InterPro" id="IPR026187">
    <property type="entry name" value="Aven"/>
</dbReference>
<comment type="caution">
    <text evidence="2">The sequence shown here is derived from an EMBL/GenBank/DDBJ whole genome shotgun (WGS) entry which is preliminary data.</text>
</comment>
<evidence type="ECO:0000313" key="3">
    <source>
        <dbReference type="Proteomes" id="UP000077051"/>
    </source>
</evidence>
<evidence type="ECO:0000256" key="1">
    <source>
        <dbReference type="SAM" id="MobiDB-lite"/>
    </source>
</evidence>
<gene>
    <name evidence="2" type="ORF">MUCCIDRAFT_106512</name>
</gene>
<evidence type="ECO:0000313" key="2">
    <source>
        <dbReference type="EMBL" id="OAD05953.1"/>
    </source>
</evidence>
<dbReference type="GO" id="GO:0010972">
    <property type="term" value="P:negative regulation of G2/M transition of mitotic cell cycle"/>
    <property type="evidence" value="ECO:0007669"/>
    <property type="project" value="TreeGrafter"/>
</dbReference>
<feature type="region of interest" description="Disordered" evidence="1">
    <location>
        <begin position="1"/>
        <end position="94"/>
    </location>
</feature>
<dbReference type="VEuPathDB" id="FungiDB:MUCCIDRAFT_106512"/>
<sequence length="316" mass="35927">MRPDEHKSRESRKYQQKKKQAGDNSAAEIAEARKKAARARDRGVGMGAIRRRNGDFVETEEEAEERRMRQAKFSRRKIESNQSRYEEETEQDALERDAELGIDRETTDLVSMLEEKEEGSSTFFKFKEEKLFDATNNSQDTANRNILQLDFNMFENTLQLFDAESLLGLEDEVELVQNALNDHPVVLDKPIVPSFAKNAKGYVLFKSQQPAKPNVISEVDGIYLRNDGSNHRVIPKDKPQPEQRQQQSVPAKDDLDELLAMKQQKTVVDNASFPTLPPAQPAKKTALPKPGSIKKPVVKKEESAEDDEAWLDDLLG</sequence>
<keyword evidence="3" id="KW-1185">Reference proteome</keyword>
<feature type="region of interest" description="Disordered" evidence="1">
    <location>
        <begin position="227"/>
        <end position="251"/>
    </location>
</feature>
<feature type="compositionally biased region" description="Basic and acidic residues" evidence="1">
    <location>
        <begin position="1"/>
        <end position="13"/>
    </location>
</feature>
<reference evidence="2 3" key="1">
    <citation type="submission" date="2015-06" db="EMBL/GenBank/DDBJ databases">
        <title>Expansion of signal transduction pathways in fungi by whole-genome duplication.</title>
        <authorList>
            <consortium name="DOE Joint Genome Institute"/>
            <person name="Corrochano L.M."/>
            <person name="Kuo A."/>
            <person name="Marcet-Houben M."/>
            <person name="Polaino S."/>
            <person name="Salamov A."/>
            <person name="Villalobos J.M."/>
            <person name="Alvarez M.I."/>
            <person name="Avalos J."/>
            <person name="Benito E.P."/>
            <person name="Benoit I."/>
            <person name="Burger G."/>
            <person name="Camino L.P."/>
            <person name="Canovas D."/>
            <person name="Cerda-Olmedo E."/>
            <person name="Cheng J.-F."/>
            <person name="Dominguez A."/>
            <person name="Elias M."/>
            <person name="Eslava A.P."/>
            <person name="Glaser F."/>
            <person name="Grimwood J."/>
            <person name="Gutierrez G."/>
            <person name="Heitman J."/>
            <person name="Henrissat B."/>
            <person name="Iturriaga E.A."/>
            <person name="Lang B.F."/>
            <person name="Lavin J.L."/>
            <person name="Lee S."/>
            <person name="Li W."/>
            <person name="Lindquist E."/>
            <person name="Lopez-Garcia S."/>
            <person name="Luque E.M."/>
            <person name="Marcos A.T."/>
            <person name="Martin J."/>
            <person name="Mccluskey K."/>
            <person name="Medina H.R."/>
            <person name="Miralles-Duran A."/>
            <person name="Miyazaki A."/>
            <person name="Munoz-Torres E."/>
            <person name="Oguiza J.A."/>
            <person name="Ohm R."/>
            <person name="Olmedo M."/>
            <person name="Orejas M."/>
            <person name="Ortiz-Castellanos L."/>
            <person name="Pisabarro A.G."/>
            <person name="Rodriguez-Romero J."/>
            <person name="Ruiz-Herrera J."/>
            <person name="Ruiz-Vazquez R."/>
            <person name="Sanz C."/>
            <person name="Schackwitz W."/>
            <person name="Schmutz J."/>
            <person name="Shahriari M."/>
            <person name="Shelest E."/>
            <person name="Silva-Franco F."/>
            <person name="Soanes D."/>
            <person name="Syed K."/>
            <person name="Tagua V.G."/>
            <person name="Talbot N.J."/>
            <person name="Thon M."/>
            <person name="De Vries R.P."/>
            <person name="Wiebenga A."/>
            <person name="Yadav J.S."/>
            <person name="Braun E.L."/>
            <person name="Baker S."/>
            <person name="Garre V."/>
            <person name="Horwitz B."/>
            <person name="Torres-Martinez S."/>
            <person name="Idnurm A."/>
            <person name="Herrera-Estrella A."/>
            <person name="Gabaldon T."/>
            <person name="Grigoriev I.V."/>
        </authorList>
    </citation>
    <scope>NUCLEOTIDE SEQUENCE [LARGE SCALE GENOMIC DNA]</scope>
    <source>
        <strain evidence="2 3">CBS 277.49</strain>
    </source>
</reference>
<accession>A0A168N8T2</accession>
<dbReference type="OrthoDB" id="5596566at2759"/>
<organism evidence="2 3">
    <name type="scientific">Mucor lusitanicus CBS 277.49</name>
    <dbReference type="NCBI Taxonomy" id="747725"/>
    <lineage>
        <taxon>Eukaryota</taxon>
        <taxon>Fungi</taxon>
        <taxon>Fungi incertae sedis</taxon>
        <taxon>Mucoromycota</taxon>
        <taxon>Mucoromycotina</taxon>
        <taxon>Mucoromycetes</taxon>
        <taxon>Mucorales</taxon>
        <taxon>Mucorineae</taxon>
        <taxon>Mucoraceae</taxon>
        <taxon>Mucor</taxon>
    </lineage>
</organism>
<feature type="region of interest" description="Disordered" evidence="1">
    <location>
        <begin position="269"/>
        <end position="316"/>
    </location>
</feature>